<accession>A0A8J6YHR0</accession>
<reference evidence="1" key="1">
    <citation type="submission" date="2020-10" db="EMBL/GenBank/DDBJ databases">
        <title>Genome sequence of the unusual species of purple photosynthetic bacteria, Phaeovibrio sulfidiphilus DSM 23193, type strain.</title>
        <authorList>
            <person name="Kyndt J.A."/>
            <person name="Meyer T.E."/>
        </authorList>
    </citation>
    <scope>NUCLEOTIDE SEQUENCE</scope>
    <source>
        <strain evidence="1">DSM 23193</strain>
    </source>
</reference>
<name>A0A8J6YHR0_9PROT</name>
<dbReference type="EMBL" id="JACZHT010000001">
    <property type="protein sequence ID" value="MBE1236471.1"/>
    <property type="molecule type" value="Genomic_DNA"/>
</dbReference>
<evidence type="ECO:0000313" key="1">
    <source>
        <dbReference type="EMBL" id="MBE1236471.1"/>
    </source>
</evidence>
<dbReference type="Proteomes" id="UP000631034">
    <property type="component" value="Unassembled WGS sequence"/>
</dbReference>
<keyword evidence="2" id="KW-1185">Reference proteome</keyword>
<gene>
    <name evidence="1" type="ORF">IHV25_02235</name>
</gene>
<evidence type="ECO:0000313" key="2">
    <source>
        <dbReference type="Proteomes" id="UP000631034"/>
    </source>
</evidence>
<protein>
    <submittedName>
        <fullName evidence="1">Uncharacterized protein</fullName>
    </submittedName>
</protein>
<sequence>MKIAFSFFKTAVTLTGKFVAMISAAIEIFETFKPATKTARTARALKVIAAAR</sequence>
<proteinExistence type="predicted"/>
<organism evidence="1 2">
    <name type="scientific">Phaeovibrio sulfidiphilus</name>
    <dbReference type="NCBI Taxonomy" id="1220600"/>
    <lineage>
        <taxon>Bacteria</taxon>
        <taxon>Pseudomonadati</taxon>
        <taxon>Pseudomonadota</taxon>
        <taxon>Alphaproteobacteria</taxon>
        <taxon>Rhodospirillales</taxon>
        <taxon>Rhodospirillaceae</taxon>
        <taxon>Phaeovibrio</taxon>
    </lineage>
</organism>
<dbReference type="AlphaFoldDB" id="A0A8J6YHR0"/>
<comment type="caution">
    <text evidence="1">The sequence shown here is derived from an EMBL/GenBank/DDBJ whole genome shotgun (WGS) entry which is preliminary data.</text>
</comment>
<dbReference type="RefSeq" id="WP_192533328.1">
    <property type="nucleotide sequence ID" value="NZ_JACZHT010000001.1"/>
</dbReference>